<comment type="caution">
    <text evidence="2">The sequence shown here is derived from an EMBL/GenBank/DDBJ whole genome shotgun (WGS) entry which is preliminary data.</text>
</comment>
<dbReference type="Pfam" id="PF00078">
    <property type="entry name" value="RVT_1"/>
    <property type="match status" value="1"/>
</dbReference>
<dbReference type="Gene3D" id="3.10.10.10">
    <property type="entry name" value="HIV Type 1 Reverse Transcriptase, subunit A, domain 1"/>
    <property type="match status" value="1"/>
</dbReference>
<dbReference type="OrthoDB" id="6932368at2759"/>
<dbReference type="PANTHER" id="PTHR24559:SF428">
    <property type="entry name" value="REVERSE TRANSCRIPTASE_RETROTRANSPOSON-DERIVED PROTEIN RNASE H-LIKE DOMAIN-CONTAINING PROTEIN"/>
    <property type="match status" value="1"/>
</dbReference>
<proteinExistence type="predicted"/>
<reference evidence="2" key="1">
    <citation type="submission" date="2020-07" db="EMBL/GenBank/DDBJ databases">
        <title>Multicomponent nature underlies the extraordinary mechanical properties of spider dragline silk.</title>
        <authorList>
            <person name="Kono N."/>
            <person name="Nakamura H."/>
            <person name="Mori M."/>
            <person name="Yoshida Y."/>
            <person name="Ohtoshi R."/>
            <person name="Malay A.D."/>
            <person name="Moran D.A.P."/>
            <person name="Tomita M."/>
            <person name="Numata K."/>
            <person name="Arakawa K."/>
        </authorList>
    </citation>
    <scope>NUCLEOTIDE SEQUENCE</scope>
</reference>
<dbReference type="Proteomes" id="UP000887116">
    <property type="component" value="Unassembled WGS sequence"/>
</dbReference>
<dbReference type="AlphaFoldDB" id="A0A8X6HEA0"/>
<sequence length="414" mass="46807">MCFDLISHPDSVRKFAASSVQTILTAVSDLTSNKAADIEDRILEVSPSPIEIFAVSNKNEQSLESKLFHEIEKLNKEFIAFQFLVVALHTVGTKIPVKEVFRISVIFRFVLVSQAIRKKNVEYKNALNHAHGGETALILCPKNHVTFSFSVVSLIPANYEKRNASQEITLAANSSTINVYGQKTLTLNVKLRRDFVWTFLIADVTTPILGVDFLHYFELVPDLRNKCLRDTIIKLQSVGHLKHAISIQFKFLSISTVYHKLLKEFPSITKLPNNSNQSVKHNSVHHIITKGHPVVAKPQGLAPDCLEISKTEFQNIIYLGYLRPSKSNYASPLHMVPKKGTLDWRPVSDYRALNSQTLKDKYPIPCIPYFRAELHGSKVFSRIDLVKAYHQIPIHPDDIYKTAICTPFGLFEST</sequence>
<name>A0A8X6HEA0_TRICU</name>
<organism evidence="2 3">
    <name type="scientific">Trichonephila clavata</name>
    <name type="common">Joro spider</name>
    <name type="synonym">Nephila clavata</name>
    <dbReference type="NCBI Taxonomy" id="2740835"/>
    <lineage>
        <taxon>Eukaryota</taxon>
        <taxon>Metazoa</taxon>
        <taxon>Ecdysozoa</taxon>
        <taxon>Arthropoda</taxon>
        <taxon>Chelicerata</taxon>
        <taxon>Arachnida</taxon>
        <taxon>Araneae</taxon>
        <taxon>Araneomorphae</taxon>
        <taxon>Entelegynae</taxon>
        <taxon>Araneoidea</taxon>
        <taxon>Nephilidae</taxon>
        <taxon>Trichonephila</taxon>
    </lineage>
</organism>
<evidence type="ECO:0000259" key="1">
    <source>
        <dbReference type="Pfam" id="PF00078"/>
    </source>
</evidence>
<protein>
    <submittedName>
        <fullName evidence="2">Transposon Ty3-G Gag-Pol polyprotein</fullName>
    </submittedName>
</protein>
<dbReference type="Gene3D" id="3.30.70.270">
    <property type="match status" value="1"/>
</dbReference>
<feature type="domain" description="Reverse transcriptase" evidence="1">
    <location>
        <begin position="336"/>
        <end position="407"/>
    </location>
</feature>
<dbReference type="CDD" id="cd01647">
    <property type="entry name" value="RT_LTR"/>
    <property type="match status" value="1"/>
</dbReference>
<dbReference type="EMBL" id="BMAO01022833">
    <property type="protein sequence ID" value="GFQ84909.1"/>
    <property type="molecule type" value="Genomic_DNA"/>
</dbReference>
<dbReference type="InterPro" id="IPR000477">
    <property type="entry name" value="RT_dom"/>
</dbReference>
<dbReference type="InterPro" id="IPR053134">
    <property type="entry name" value="RNA-dir_DNA_polymerase"/>
</dbReference>
<dbReference type="GO" id="GO:0071897">
    <property type="term" value="P:DNA biosynthetic process"/>
    <property type="evidence" value="ECO:0007669"/>
    <property type="project" value="UniProtKB-ARBA"/>
</dbReference>
<dbReference type="InterPro" id="IPR043128">
    <property type="entry name" value="Rev_trsase/Diguanyl_cyclase"/>
</dbReference>
<accession>A0A8X6HEA0</accession>
<evidence type="ECO:0000313" key="3">
    <source>
        <dbReference type="Proteomes" id="UP000887116"/>
    </source>
</evidence>
<evidence type="ECO:0000313" key="2">
    <source>
        <dbReference type="EMBL" id="GFQ84909.1"/>
    </source>
</evidence>
<dbReference type="PANTHER" id="PTHR24559">
    <property type="entry name" value="TRANSPOSON TY3-I GAG-POL POLYPROTEIN"/>
    <property type="match status" value="1"/>
</dbReference>
<keyword evidence="3" id="KW-1185">Reference proteome</keyword>
<dbReference type="InterPro" id="IPR043502">
    <property type="entry name" value="DNA/RNA_pol_sf"/>
</dbReference>
<dbReference type="SUPFAM" id="SSF56672">
    <property type="entry name" value="DNA/RNA polymerases"/>
    <property type="match status" value="1"/>
</dbReference>
<gene>
    <name evidence="2" type="primary">TY3B-G_434</name>
    <name evidence="2" type="ORF">TNCT_306601</name>
</gene>